<reference evidence="1" key="1">
    <citation type="submission" date="2014-11" db="EMBL/GenBank/DDBJ databases">
        <authorList>
            <person name="Amaro Gonzalez C."/>
        </authorList>
    </citation>
    <scope>NUCLEOTIDE SEQUENCE</scope>
</reference>
<organism evidence="1">
    <name type="scientific">Anguilla anguilla</name>
    <name type="common">European freshwater eel</name>
    <name type="synonym">Muraena anguilla</name>
    <dbReference type="NCBI Taxonomy" id="7936"/>
    <lineage>
        <taxon>Eukaryota</taxon>
        <taxon>Metazoa</taxon>
        <taxon>Chordata</taxon>
        <taxon>Craniata</taxon>
        <taxon>Vertebrata</taxon>
        <taxon>Euteleostomi</taxon>
        <taxon>Actinopterygii</taxon>
        <taxon>Neopterygii</taxon>
        <taxon>Teleostei</taxon>
        <taxon>Anguilliformes</taxon>
        <taxon>Anguillidae</taxon>
        <taxon>Anguilla</taxon>
    </lineage>
</organism>
<dbReference type="AlphaFoldDB" id="A0A0E9TF97"/>
<proteinExistence type="predicted"/>
<evidence type="ECO:0000313" key="1">
    <source>
        <dbReference type="EMBL" id="JAH52142.1"/>
    </source>
</evidence>
<protein>
    <submittedName>
        <fullName evidence="1">Uncharacterized protein</fullName>
    </submittedName>
</protein>
<accession>A0A0E9TF97</accession>
<dbReference type="EMBL" id="GBXM01056435">
    <property type="protein sequence ID" value="JAH52142.1"/>
    <property type="molecule type" value="Transcribed_RNA"/>
</dbReference>
<name>A0A0E9TF97_ANGAN</name>
<sequence length="17" mass="1885">MASDPQQNAILDRGKLK</sequence>
<reference evidence="1" key="2">
    <citation type="journal article" date="2015" name="Fish Shellfish Immunol.">
        <title>Early steps in the European eel (Anguilla anguilla)-Vibrio vulnificus interaction in the gills: Role of the RtxA13 toxin.</title>
        <authorList>
            <person name="Callol A."/>
            <person name="Pajuelo D."/>
            <person name="Ebbesson L."/>
            <person name="Teles M."/>
            <person name="MacKenzie S."/>
            <person name="Amaro C."/>
        </authorList>
    </citation>
    <scope>NUCLEOTIDE SEQUENCE</scope>
</reference>